<evidence type="ECO:0000313" key="3">
    <source>
        <dbReference type="Proteomes" id="UP000076858"/>
    </source>
</evidence>
<gene>
    <name evidence="2" type="ORF">APZ42_003228</name>
</gene>
<keyword evidence="3" id="KW-1185">Reference proteome</keyword>
<protein>
    <submittedName>
        <fullName evidence="2">Uncharacterized protein</fullName>
    </submittedName>
</protein>
<feature type="compositionally biased region" description="Basic residues" evidence="1">
    <location>
        <begin position="73"/>
        <end position="82"/>
    </location>
</feature>
<evidence type="ECO:0000313" key="2">
    <source>
        <dbReference type="EMBL" id="KZS00450.1"/>
    </source>
</evidence>
<name>A0A164HPW3_9CRUS</name>
<evidence type="ECO:0000256" key="1">
    <source>
        <dbReference type="SAM" id="MobiDB-lite"/>
    </source>
</evidence>
<dbReference type="Proteomes" id="UP000076858">
    <property type="component" value="Unassembled WGS sequence"/>
</dbReference>
<accession>A0A164HPW3</accession>
<comment type="caution">
    <text evidence="2">The sequence shown here is derived from an EMBL/GenBank/DDBJ whole genome shotgun (WGS) entry which is preliminary data.</text>
</comment>
<sequence length="114" mass="13182">MQRREEQTRLAPTIQVLHATTRALNRQLAMRTARPSQEMRVRDVLQPLRCGADAGLVPIRSARQRSATETIRHRTNSHHRPSHFYSSHMRDVETPSRATNYWGISTRNQAKVDV</sequence>
<dbReference type="AlphaFoldDB" id="A0A164HPW3"/>
<dbReference type="EMBL" id="LRGB01009912">
    <property type="protein sequence ID" value="KZS00450.1"/>
    <property type="molecule type" value="Genomic_DNA"/>
</dbReference>
<feature type="region of interest" description="Disordered" evidence="1">
    <location>
        <begin position="62"/>
        <end position="92"/>
    </location>
</feature>
<feature type="non-terminal residue" evidence="2">
    <location>
        <position position="114"/>
    </location>
</feature>
<proteinExistence type="predicted"/>
<organism evidence="2 3">
    <name type="scientific">Daphnia magna</name>
    <dbReference type="NCBI Taxonomy" id="35525"/>
    <lineage>
        <taxon>Eukaryota</taxon>
        <taxon>Metazoa</taxon>
        <taxon>Ecdysozoa</taxon>
        <taxon>Arthropoda</taxon>
        <taxon>Crustacea</taxon>
        <taxon>Branchiopoda</taxon>
        <taxon>Diplostraca</taxon>
        <taxon>Cladocera</taxon>
        <taxon>Anomopoda</taxon>
        <taxon>Daphniidae</taxon>
        <taxon>Daphnia</taxon>
    </lineage>
</organism>
<reference evidence="2 3" key="1">
    <citation type="submission" date="2016-03" db="EMBL/GenBank/DDBJ databases">
        <title>EvidentialGene: Evidence-directed Construction of Genes on Genomes.</title>
        <authorList>
            <person name="Gilbert D.G."/>
            <person name="Choi J.-H."/>
            <person name="Mockaitis K."/>
            <person name="Colbourne J."/>
            <person name="Pfrender M."/>
        </authorList>
    </citation>
    <scope>NUCLEOTIDE SEQUENCE [LARGE SCALE GENOMIC DNA]</scope>
    <source>
        <strain evidence="2 3">Xinb3</strain>
        <tissue evidence="2">Complete organism</tissue>
    </source>
</reference>